<reference evidence="2 3" key="1">
    <citation type="submission" date="2017-06" db="EMBL/GenBank/DDBJ databases">
        <authorList>
            <person name="Kim H.J."/>
            <person name="Triplett B.A."/>
        </authorList>
    </citation>
    <scope>NUCLEOTIDE SEQUENCE [LARGE SCALE GENOMIC DNA]</scope>
    <source>
        <strain evidence="2 3">DSM 13116</strain>
    </source>
</reference>
<proteinExistence type="predicted"/>
<protein>
    <submittedName>
        <fullName evidence="2">Uncharacterized protein</fullName>
    </submittedName>
</protein>
<feature type="compositionally biased region" description="Basic and acidic residues" evidence="1">
    <location>
        <begin position="108"/>
        <end position="117"/>
    </location>
</feature>
<dbReference type="Proteomes" id="UP000198324">
    <property type="component" value="Unassembled WGS sequence"/>
</dbReference>
<sequence length="131" mass="15562">MELFFLIVMGLVVLACNADRDRSGPSKAYTDTIRMRSDALDDRICRHLEDDPEFEKFHDECMKAYLEEKCALPEMRPPYRNRGDFECQEQQQMAPWRECKDKLERWLDKHHPDEARPDSPYLRRTRPQGGA</sequence>
<accession>A0A239AWZ1</accession>
<feature type="region of interest" description="Disordered" evidence="1">
    <location>
        <begin position="108"/>
        <end position="131"/>
    </location>
</feature>
<name>A0A239AWZ1_9BACT</name>
<evidence type="ECO:0000313" key="3">
    <source>
        <dbReference type="Proteomes" id="UP000198324"/>
    </source>
</evidence>
<organism evidence="2 3">
    <name type="scientific">Humidesulfovibrio mexicanus</name>
    <dbReference type="NCBI Taxonomy" id="147047"/>
    <lineage>
        <taxon>Bacteria</taxon>
        <taxon>Pseudomonadati</taxon>
        <taxon>Thermodesulfobacteriota</taxon>
        <taxon>Desulfovibrionia</taxon>
        <taxon>Desulfovibrionales</taxon>
        <taxon>Desulfovibrionaceae</taxon>
        <taxon>Humidesulfovibrio</taxon>
    </lineage>
</organism>
<evidence type="ECO:0000256" key="1">
    <source>
        <dbReference type="SAM" id="MobiDB-lite"/>
    </source>
</evidence>
<dbReference type="EMBL" id="FZOC01000004">
    <property type="protein sequence ID" value="SNR99498.1"/>
    <property type="molecule type" value="Genomic_DNA"/>
</dbReference>
<evidence type="ECO:0000313" key="2">
    <source>
        <dbReference type="EMBL" id="SNR99498.1"/>
    </source>
</evidence>
<keyword evidence="3" id="KW-1185">Reference proteome</keyword>
<dbReference type="AlphaFoldDB" id="A0A239AWZ1"/>
<gene>
    <name evidence="2" type="ORF">SAMN04488503_2242</name>
</gene>